<dbReference type="PANTHER" id="PTHR22926">
    <property type="entry name" value="PHOSPHO-N-ACETYLMURAMOYL-PENTAPEPTIDE-TRANSFERASE"/>
    <property type="match status" value="1"/>
</dbReference>
<proteinExistence type="predicted"/>
<evidence type="ECO:0000256" key="1">
    <source>
        <dbReference type="ARBA" id="ARBA00004651"/>
    </source>
</evidence>
<comment type="caution">
    <text evidence="9">The sequence shown here is derived from an EMBL/GenBank/DDBJ whole genome shotgun (WGS) entry which is preliminary data.</text>
</comment>
<dbReference type="Pfam" id="PF00953">
    <property type="entry name" value="Glycos_transf_4"/>
    <property type="match status" value="1"/>
</dbReference>
<organism evidence="9">
    <name type="scientific">Candidatus Berkiella cookevillensis</name>
    <dbReference type="NCBI Taxonomy" id="437022"/>
    <lineage>
        <taxon>Bacteria</taxon>
        <taxon>Pseudomonadati</taxon>
        <taxon>Pseudomonadota</taxon>
        <taxon>Gammaproteobacteria</taxon>
        <taxon>Candidatus Berkiellales</taxon>
        <taxon>Candidatus Berkiellaceae</taxon>
        <taxon>Candidatus Berkiella</taxon>
    </lineage>
</organism>
<reference evidence="10" key="3">
    <citation type="submission" date="2021-06" db="EMBL/GenBank/DDBJ databases">
        <title>Genomic Description and Analysis of Intracellular Bacteria, Candidatus Berkiella cookevillensis and Candidatus Berkiella aquae.</title>
        <authorList>
            <person name="Kidane D.T."/>
            <person name="Mehari Y.T."/>
            <person name="Rice F.C."/>
            <person name="Arivett B.A."/>
            <person name="Farone A.L."/>
            <person name="Berk S.G."/>
            <person name="Farone M.B."/>
        </authorList>
    </citation>
    <scope>NUCLEOTIDE SEQUENCE</scope>
    <source>
        <strain evidence="10">CC99</strain>
    </source>
</reference>
<keyword evidence="2" id="KW-1003">Cell membrane</keyword>
<dbReference type="PANTHER" id="PTHR22926:SF3">
    <property type="entry name" value="UNDECAPRENYL-PHOSPHATE ALPHA-N-ACETYLGLUCOSAMINYL 1-PHOSPHATE TRANSFERASE"/>
    <property type="match status" value="1"/>
</dbReference>
<feature type="binding site" evidence="7">
    <location>
        <position position="149"/>
    </location>
    <ligand>
        <name>Mg(2+)</name>
        <dbReference type="ChEBI" id="CHEBI:18420"/>
    </ligand>
</feature>
<comment type="subcellular location">
    <subcellularLocation>
        <location evidence="1">Cell membrane</location>
        <topology evidence="1">Multi-pass membrane protein</topology>
    </subcellularLocation>
</comment>
<feature type="transmembrane region" description="Helical" evidence="8">
    <location>
        <begin position="45"/>
        <end position="65"/>
    </location>
</feature>
<feature type="transmembrane region" description="Helical" evidence="8">
    <location>
        <begin position="157"/>
        <end position="175"/>
    </location>
</feature>
<feature type="transmembrane region" description="Helical" evidence="8">
    <location>
        <begin position="212"/>
        <end position="228"/>
    </location>
</feature>
<dbReference type="STRING" id="437022.CC99x_01973"/>
<dbReference type="GO" id="GO:0046872">
    <property type="term" value="F:metal ion binding"/>
    <property type="evidence" value="ECO:0007669"/>
    <property type="project" value="UniProtKB-KW"/>
</dbReference>
<feature type="transmembrane region" description="Helical" evidence="8">
    <location>
        <begin position="234"/>
        <end position="253"/>
    </location>
</feature>
<dbReference type="CDD" id="cd06854">
    <property type="entry name" value="GT_WbpL_WbcO_like"/>
    <property type="match status" value="1"/>
</dbReference>
<dbReference type="GO" id="GO:0009103">
    <property type="term" value="P:lipopolysaccharide biosynthetic process"/>
    <property type="evidence" value="ECO:0007669"/>
    <property type="project" value="TreeGrafter"/>
</dbReference>
<dbReference type="GO" id="GO:0005886">
    <property type="term" value="C:plasma membrane"/>
    <property type="evidence" value="ECO:0007669"/>
    <property type="project" value="UniProtKB-SubCell"/>
</dbReference>
<dbReference type="InterPro" id="IPR000715">
    <property type="entry name" value="Glycosyl_transferase_4"/>
</dbReference>
<feature type="transmembrane region" description="Helical" evidence="8">
    <location>
        <begin position="71"/>
        <end position="89"/>
    </location>
</feature>
<keyword evidence="11" id="KW-1185">Reference proteome</keyword>
<gene>
    <name evidence="9" type="primary">tagO</name>
    <name evidence="10" type="ORF">CC99x_009020</name>
    <name evidence="9" type="ORF">CC99x_01973</name>
</gene>
<dbReference type="GO" id="GO:0071555">
    <property type="term" value="P:cell wall organization"/>
    <property type="evidence" value="ECO:0007669"/>
    <property type="project" value="TreeGrafter"/>
</dbReference>
<keyword evidence="7" id="KW-0460">Magnesium</keyword>
<keyword evidence="3 9" id="KW-0808">Transferase</keyword>
<evidence type="ECO:0000256" key="4">
    <source>
        <dbReference type="ARBA" id="ARBA00022692"/>
    </source>
</evidence>
<dbReference type="EC" id="2.7.8.33" evidence="9"/>
<evidence type="ECO:0000256" key="8">
    <source>
        <dbReference type="SAM" id="Phobius"/>
    </source>
</evidence>
<evidence type="ECO:0000313" key="11">
    <source>
        <dbReference type="Proteomes" id="UP000051494"/>
    </source>
</evidence>
<accession>A0A0Q9YKD4</accession>
<dbReference type="EMBL" id="LKHV01000011">
    <property type="protein sequence ID" value="KRG17850.1"/>
    <property type="molecule type" value="Genomic_DNA"/>
</dbReference>
<reference evidence="10" key="2">
    <citation type="journal article" date="2016" name="Genome Announc.">
        <title>Draft Genome Sequences of Two Novel Amoeba-Resistant Intranuclear Bacteria, 'Candidatus Berkiella cookevillensis' and 'Candidatus Berkiella aquae'.</title>
        <authorList>
            <person name="Mehari Y.T."/>
            <person name="Arivett B.A."/>
            <person name="Farone A.L."/>
            <person name="Gunderson J.H."/>
            <person name="Farone M.B."/>
        </authorList>
    </citation>
    <scope>NUCLEOTIDE SEQUENCE</scope>
    <source>
        <strain evidence="10">CC99</strain>
    </source>
</reference>
<feature type="transmembrane region" description="Helical" evidence="8">
    <location>
        <begin position="309"/>
        <end position="327"/>
    </location>
</feature>
<evidence type="ECO:0000256" key="6">
    <source>
        <dbReference type="ARBA" id="ARBA00023136"/>
    </source>
</evidence>
<dbReference type="OrthoDB" id="9783652at2"/>
<keyword evidence="7" id="KW-0479">Metal-binding</keyword>
<evidence type="ECO:0000256" key="3">
    <source>
        <dbReference type="ARBA" id="ARBA00022679"/>
    </source>
</evidence>
<name>A0A0Q9YKD4_9GAMM</name>
<protein>
    <submittedName>
        <fullName evidence="10">Glycosyltransferase family 4 protein</fullName>
    </submittedName>
    <submittedName>
        <fullName evidence="9">Putative undecaprenyl-phosphate N-acetylglucosaminyl 1-phosphate transferase</fullName>
        <ecNumber evidence="9">2.7.8.33</ecNumber>
    </submittedName>
</protein>
<evidence type="ECO:0000313" key="9">
    <source>
        <dbReference type="EMBL" id="KRG17850.1"/>
    </source>
</evidence>
<sequence length="346" mass="39406">MSWYDYILFLFGISWAMVGMYRWYAIDKGIIDTPNDRSSHSVPTARGGGIVFSFATAMLLGALYYYKLLTVAQALYFVPAFLISILGYIDDRRGLSSSLRFVVHFLCAGAFLLLIKEGGTLLQEWINLPLPINFFLLTFMIVWTINLFNFMDGTDGIATLEAIFCLTVGGYILYQAKAYELATFAWGIVAILSGFLTWNWPVAKLFMGDSGSGFLGMLIVTFALLSYKLFQIPILIWVILLSMFWFDATVTLIRRMIAKEKWYAPHRKHAYQRIVQAGWTHQQLLFATIPINIVLSGLALWAYRTPELVYVALGFAVILLTCVYILVEIAKPMYRTWHTDRSQVET</sequence>
<feature type="transmembrane region" description="Helical" evidence="8">
    <location>
        <begin position="101"/>
        <end position="119"/>
    </location>
</feature>
<feature type="binding site" evidence="7">
    <location>
        <position position="209"/>
    </location>
    <ligand>
        <name>Mg(2+)</name>
        <dbReference type="ChEBI" id="CHEBI:18420"/>
    </ligand>
</feature>
<keyword evidence="4 8" id="KW-0812">Transmembrane</keyword>
<dbReference type="AlphaFoldDB" id="A0A0Q9YKD4"/>
<evidence type="ECO:0000256" key="7">
    <source>
        <dbReference type="PIRSR" id="PIRSR600715-1"/>
    </source>
</evidence>
<feature type="transmembrane region" description="Helical" evidence="8">
    <location>
        <begin position="284"/>
        <end position="303"/>
    </location>
</feature>
<keyword evidence="5 8" id="KW-1133">Transmembrane helix</keyword>
<feature type="transmembrane region" description="Helical" evidence="8">
    <location>
        <begin position="125"/>
        <end position="145"/>
    </location>
</feature>
<evidence type="ECO:0000256" key="5">
    <source>
        <dbReference type="ARBA" id="ARBA00022989"/>
    </source>
</evidence>
<evidence type="ECO:0000256" key="2">
    <source>
        <dbReference type="ARBA" id="ARBA00022475"/>
    </source>
</evidence>
<dbReference type="EMBL" id="LKHV02000001">
    <property type="protein sequence ID" value="MCS5709043.1"/>
    <property type="molecule type" value="Genomic_DNA"/>
</dbReference>
<evidence type="ECO:0000313" key="10">
    <source>
        <dbReference type="EMBL" id="MCS5709043.1"/>
    </source>
</evidence>
<keyword evidence="6 8" id="KW-0472">Membrane</keyword>
<dbReference type="PATRIC" id="fig|1590042.3.peg.2014"/>
<feature type="transmembrane region" description="Helical" evidence="8">
    <location>
        <begin position="181"/>
        <end position="200"/>
    </location>
</feature>
<comment type="cofactor">
    <cofactor evidence="7">
        <name>Mg(2+)</name>
        <dbReference type="ChEBI" id="CHEBI:18420"/>
    </cofactor>
</comment>
<dbReference type="GO" id="GO:0036380">
    <property type="term" value="F:UDP-N-acetylglucosamine-undecaprenyl-phosphate N-acetylglucosaminephosphotransferase activity"/>
    <property type="evidence" value="ECO:0007669"/>
    <property type="project" value="UniProtKB-EC"/>
</dbReference>
<dbReference type="RefSeq" id="WP_057625080.1">
    <property type="nucleotide sequence ID" value="NZ_LKHV02000001.1"/>
</dbReference>
<reference evidence="9" key="1">
    <citation type="submission" date="2015-09" db="EMBL/GenBank/DDBJ databases">
        <title>Draft Genome Sequences of Two Novel Amoeba-resistant Intranuclear Bacteria, Candidatus Berkiella cookevillensis and Candidatus Berkiella aquae.</title>
        <authorList>
            <person name="Mehari Y.T."/>
            <person name="Arivett B.A."/>
            <person name="Farone A.L."/>
            <person name="Gunderson J.H."/>
            <person name="Farone M.B."/>
        </authorList>
    </citation>
    <scope>NUCLEOTIDE SEQUENCE [LARGE SCALE GENOMIC DNA]</scope>
    <source>
        <strain evidence="9">CC99</strain>
    </source>
</reference>
<dbReference type="GO" id="GO:0044038">
    <property type="term" value="P:cell wall macromolecule biosynthetic process"/>
    <property type="evidence" value="ECO:0007669"/>
    <property type="project" value="TreeGrafter"/>
</dbReference>
<dbReference type="Proteomes" id="UP000051494">
    <property type="component" value="Unassembled WGS sequence"/>
</dbReference>
<feature type="transmembrane region" description="Helical" evidence="8">
    <location>
        <begin position="6"/>
        <end position="24"/>
    </location>
</feature>